<evidence type="ECO:0000313" key="2">
    <source>
        <dbReference type="Proteomes" id="UP000821845"/>
    </source>
</evidence>
<gene>
    <name evidence="1" type="ORF">HPB50_022703</name>
</gene>
<proteinExistence type="predicted"/>
<evidence type="ECO:0000313" key="1">
    <source>
        <dbReference type="EMBL" id="KAH6926896.1"/>
    </source>
</evidence>
<reference evidence="1" key="1">
    <citation type="submission" date="2020-05" db="EMBL/GenBank/DDBJ databases">
        <title>Large-scale comparative analyses of tick genomes elucidate their genetic diversity and vector capacities.</title>
        <authorList>
            <person name="Jia N."/>
            <person name="Wang J."/>
            <person name="Shi W."/>
            <person name="Du L."/>
            <person name="Sun Y."/>
            <person name="Zhan W."/>
            <person name="Jiang J."/>
            <person name="Wang Q."/>
            <person name="Zhang B."/>
            <person name="Ji P."/>
            <person name="Sakyi L.B."/>
            <person name="Cui X."/>
            <person name="Yuan T."/>
            <person name="Jiang B."/>
            <person name="Yang W."/>
            <person name="Lam T.T.-Y."/>
            <person name="Chang Q."/>
            <person name="Ding S."/>
            <person name="Wang X."/>
            <person name="Zhu J."/>
            <person name="Ruan X."/>
            <person name="Zhao L."/>
            <person name="Wei J."/>
            <person name="Que T."/>
            <person name="Du C."/>
            <person name="Cheng J."/>
            <person name="Dai P."/>
            <person name="Han X."/>
            <person name="Huang E."/>
            <person name="Gao Y."/>
            <person name="Liu J."/>
            <person name="Shao H."/>
            <person name="Ye R."/>
            <person name="Li L."/>
            <person name="Wei W."/>
            <person name="Wang X."/>
            <person name="Wang C."/>
            <person name="Yang T."/>
            <person name="Huo Q."/>
            <person name="Li W."/>
            <person name="Guo W."/>
            <person name="Chen H."/>
            <person name="Zhou L."/>
            <person name="Ni X."/>
            <person name="Tian J."/>
            <person name="Zhou Y."/>
            <person name="Sheng Y."/>
            <person name="Liu T."/>
            <person name="Pan Y."/>
            <person name="Xia L."/>
            <person name="Li J."/>
            <person name="Zhao F."/>
            <person name="Cao W."/>
        </authorList>
    </citation>
    <scope>NUCLEOTIDE SEQUENCE</scope>
    <source>
        <strain evidence="1">Hyas-2018</strain>
    </source>
</reference>
<sequence length="172" mass="18178">MTEVAACLSAHVAEGHLVTPGSSVDTGNVEIAGLDRLVQLFDVVQTVLQECQWQGPGTCLSIGDLHSGAITAGRDPRDGLSCLKHLCMGHLGSRQPGQPVVNPEYKWGEGDVNDTPPADEVWPSSIKYMQASSGDDVGQPPALARGRTSATVCMVGVPPRKTAFCPSRRASW</sequence>
<organism evidence="1 2">
    <name type="scientific">Hyalomma asiaticum</name>
    <name type="common">Tick</name>
    <dbReference type="NCBI Taxonomy" id="266040"/>
    <lineage>
        <taxon>Eukaryota</taxon>
        <taxon>Metazoa</taxon>
        <taxon>Ecdysozoa</taxon>
        <taxon>Arthropoda</taxon>
        <taxon>Chelicerata</taxon>
        <taxon>Arachnida</taxon>
        <taxon>Acari</taxon>
        <taxon>Parasitiformes</taxon>
        <taxon>Ixodida</taxon>
        <taxon>Ixodoidea</taxon>
        <taxon>Ixodidae</taxon>
        <taxon>Hyalomminae</taxon>
        <taxon>Hyalomma</taxon>
    </lineage>
</organism>
<protein>
    <submittedName>
        <fullName evidence="1">Uncharacterized protein</fullName>
    </submittedName>
</protein>
<comment type="caution">
    <text evidence="1">The sequence shown here is derived from an EMBL/GenBank/DDBJ whole genome shotgun (WGS) entry which is preliminary data.</text>
</comment>
<dbReference type="Proteomes" id="UP000821845">
    <property type="component" value="Chromosome 7"/>
</dbReference>
<accession>A0ACB7RW08</accession>
<name>A0ACB7RW08_HYAAI</name>
<keyword evidence="2" id="KW-1185">Reference proteome</keyword>
<dbReference type="EMBL" id="CM023487">
    <property type="protein sequence ID" value="KAH6926896.1"/>
    <property type="molecule type" value="Genomic_DNA"/>
</dbReference>